<reference evidence="1 2" key="1">
    <citation type="journal article" date="2022" name="bioRxiv">
        <title>Genomics of Preaxostyla Flagellates Illuminates Evolutionary Transitions and the Path Towards Mitochondrial Loss.</title>
        <authorList>
            <person name="Novak L.V.F."/>
            <person name="Treitli S.C."/>
            <person name="Pyrih J."/>
            <person name="Halakuc P."/>
            <person name="Pipaliya S.V."/>
            <person name="Vacek V."/>
            <person name="Brzon O."/>
            <person name="Soukal P."/>
            <person name="Eme L."/>
            <person name="Dacks J.B."/>
            <person name="Karnkowska A."/>
            <person name="Elias M."/>
            <person name="Hampl V."/>
        </authorList>
    </citation>
    <scope>NUCLEOTIDE SEQUENCE [LARGE SCALE GENOMIC DNA]</scope>
    <source>
        <strain evidence="1">NAU3</strain>
        <tissue evidence="1">Gut</tissue>
    </source>
</reference>
<evidence type="ECO:0008006" key="3">
    <source>
        <dbReference type="Google" id="ProtNLM"/>
    </source>
</evidence>
<sequence>MESSVVVNRCSISSESGQMAGLVETAVIPDCGASRSVSIVGCSFNSQAVLGTDGIATPSPLVAKDVGMCYIDDEFAFVGIDDPGHEQRRVSSVLEFLLLLPPPPTPTPTTSHPSLSPTTHLLSCFFADITVVAAHKDDYWGGAICVVQDTQSQPVSVEDSNFTKIKTTLTGAGMHLNLQQSGMVVDCVFEQCGPPDGSLSQSTGGLEIRSFNPRYHLRATNLVFESCSSLHIVGGMYVSLKGTSVLADCLFNDCSIGEWGMGTGGLDLSLTGDQLTTVARMNFTDCRSADYVGGLVFYAFSDVILTDLSFVRCTAGRD</sequence>
<protein>
    <recommendedName>
        <fullName evidence="3">Right handed beta helix domain-containing protein</fullName>
    </recommendedName>
</protein>
<comment type="caution">
    <text evidence="1">The sequence shown here is derived from an EMBL/GenBank/DDBJ whole genome shotgun (WGS) entry which is preliminary data.</text>
</comment>
<organism evidence="1 2">
    <name type="scientific">Blattamonas nauphoetae</name>
    <dbReference type="NCBI Taxonomy" id="2049346"/>
    <lineage>
        <taxon>Eukaryota</taxon>
        <taxon>Metamonada</taxon>
        <taxon>Preaxostyla</taxon>
        <taxon>Oxymonadida</taxon>
        <taxon>Blattamonas</taxon>
    </lineage>
</organism>
<accession>A0ABQ9XR78</accession>
<dbReference type="Proteomes" id="UP001281761">
    <property type="component" value="Unassembled WGS sequence"/>
</dbReference>
<dbReference type="EMBL" id="JARBJD010000098">
    <property type="protein sequence ID" value="KAK2952871.1"/>
    <property type="molecule type" value="Genomic_DNA"/>
</dbReference>
<gene>
    <name evidence="1" type="ORF">BLNAU_12192</name>
</gene>
<proteinExistence type="predicted"/>
<dbReference type="InterPro" id="IPR011050">
    <property type="entry name" value="Pectin_lyase_fold/virulence"/>
</dbReference>
<evidence type="ECO:0000313" key="1">
    <source>
        <dbReference type="EMBL" id="KAK2952871.1"/>
    </source>
</evidence>
<dbReference type="SUPFAM" id="SSF51126">
    <property type="entry name" value="Pectin lyase-like"/>
    <property type="match status" value="1"/>
</dbReference>
<name>A0ABQ9XR78_9EUKA</name>
<evidence type="ECO:0000313" key="2">
    <source>
        <dbReference type="Proteomes" id="UP001281761"/>
    </source>
</evidence>
<keyword evidence="2" id="KW-1185">Reference proteome</keyword>